<keyword evidence="1" id="KW-1133">Transmembrane helix</keyword>
<organism evidence="2 3">
    <name type="scientific">Dryococelus australis</name>
    <dbReference type="NCBI Taxonomy" id="614101"/>
    <lineage>
        <taxon>Eukaryota</taxon>
        <taxon>Metazoa</taxon>
        <taxon>Ecdysozoa</taxon>
        <taxon>Arthropoda</taxon>
        <taxon>Hexapoda</taxon>
        <taxon>Insecta</taxon>
        <taxon>Pterygota</taxon>
        <taxon>Neoptera</taxon>
        <taxon>Polyneoptera</taxon>
        <taxon>Phasmatodea</taxon>
        <taxon>Verophasmatodea</taxon>
        <taxon>Anareolatae</taxon>
        <taxon>Phasmatidae</taxon>
        <taxon>Eurycanthinae</taxon>
        <taxon>Dryococelus</taxon>
    </lineage>
</organism>
<accession>A0ABQ9GSN6</accession>
<keyword evidence="1" id="KW-0812">Transmembrane</keyword>
<evidence type="ECO:0000256" key="1">
    <source>
        <dbReference type="SAM" id="Phobius"/>
    </source>
</evidence>
<gene>
    <name evidence="2" type="ORF">PR048_022947</name>
</gene>
<evidence type="ECO:0000313" key="2">
    <source>
        <dbReference type="EMBL" id="KAJ8875057.1"/>
    </source>
</evidence>
<sequence length="187" mass="21316">MLGNVLWIMLFVGLLTFELSNACKIFGYVYDGSLLICRDSRHDVEAKVEEALEKISVWSQTSNAIMLKEALKRTHIVRIEGRLLRFVSSIKYLGVVVGEHLSFQDHVRCLANKAVLTFHRLRVVTPAAWELNFFRYNVAAQSHMRRTLLKAQRVSLLIVAMAYMAVSHDALHVLIVGIPVDLLIQER</sequence>
<feature type="transmembrane region" description="Helical" evidence="1">
    <location>
        <begin position="154"/>
        <end position="178"/>
    </location>
</feature>
<proteinExistence type="predicted"/>
<keyword evidence="1" id="KW-0472">Membrane</keyword>
<name>A0ABQ9GSN6_9NEOP</name>
<feature type="transmembrane region" description="Helical" evidence="1">
    <location>
        <begin position="6"/>
        <end position="30"/>
    </location>
</feature>
<comment type="caution">
    <text evidence="2">The sequence shown here is derived from an EMBL/GenBank/DDBJ whole genome shotgun (WGS) entry which is preliminary data.</text>
</comment>
<reference evidence="2 3" key="1">
    <citation type="submission" date="2023-02" db="EMBL/GenBank/DDBJ databases">
        <title>LHISI_Scaffold_Assembly.</title>
        <authorList>
            <person name="Stuart O.P."/>
            <person name="Cleave R."/>
            <person name="Magrath M.J.L."/>
            <person name="Mikheyev A.S."/>
        </authorList>
    </citation>
    <scope>NUCLEOTIDE SEQUENCE [LARGE SCALE GENOMIC DNA]</scope>
    <source>
        <strain evidence="2">Daus_M_001</strain>
        <tissue evidence="2">Leg muscle</tissue>
    </source>
</reference>
<protein>
    <submittedName>
        <fullName evidence="2">Uncharacterized protein</fullName>
    </submittedName>
</protein>
<dbReference type="EMBL" id="JARBHB010000009">
    <property type="protein sequence ID" value="KAJ8875057.1"/>
    <property type="molecule type" value="Genomic_DNA"/>
</dbReference>
<evidence type="ECO:0000313" key="3">
    <source>
        <dbReference type="Proteomes" id="UP001159363"/>
    </source>
</evidence>
<dbReference type="Proteomes" id="UP001159363">
    <property type="component" value="Chromosome 8"/>
</dbReference>
<keyword evidence="3" id="KW-1185">Reference proteome</keyword>